<evidence type="ECO:0000256" key="1">
    <source>
        <dbReference type="ARBA" id="ARBA00000085"/>
    </source>
</evidence>
<name>A0A6N0HWH5_9GAMM</name>
<dbReference type="SMART" id="SM00387">
    <property type="entry name" value="HATPase_c"/>
    <property type="match status" value="1"/>
</dbReference>
<dbReference type="InterPro" id="IPR004358">
    <property type="entry name" value="Sig_transdc_His_kin-like_C"/>
</dbReference>
<comment type="subcellular location">
    <subcellularLocation>
        <location evidence="2">Membrane</location>
    </subcellularLocation>
</comment>
<evidence type="ECO:0000256" key="10">
    <source>
        <dbReference type="ARBA" id="ARBA00023136"/>
    </source>
</evidence>
<evidence type="ECO:0000256" key="8">
    <source>
        <dbReference type="ARBA" id="ARBA00022840"/>
    </source>
</evidence>
<protein>
    <recommendedName>
        <fullName evidence="3">histidine kinase</fullName>
        <ecNumber evidence="3">2.7.13.3</ecNumber>
    </recommendedName>
</protein>
<dbReference type="Gene3D" id="3.30.565.10">
    <property type="entry name" value="Histidine kinase-like ATPase, C-terminal domain"/>
    <property type="match status" value="1"/>
</dbReference>
<organism evidence="13 14">
    <name type="scientific">Candidatus Reidiella endopervernicosa</name>
    <dbReference type="NCBI Taxonomy" id="2738883"/>
    <lineage>
        <taxon>Bacteria</taxon>
        <taxon>Pseudomonadati</taxon>
        <taxon>Pseudomonadota</taxon>
        <taxon>Gammaproteobacteria</taxon>
        <taxon>Candidatus Reidiella</taxon>
    </lineage>
</organism>
<dbReference type="PROSITE" id="PS50109">
    <property type="entry name" value="HIS_KIN"/>
    <property type="match status" value="1"/>
</dbReference>
<dbReference type="GO" id="GO:0016020">
    <property type="term" value="C:membrane"/>
    <property type="evidence" value="ECO:0007669"/>
    <property type="project" value="UniProtKB-SubCell"/>
</dbReference>
<dbReference type="PANTHER" id="PTHR43711:SF26">
    <property type="entry name" value="SENSOR HISTIDINE KINASE RCSC"/>
    <property type="match status" value="1"/>
</dbReference>
<dbReference type="SUPFAM" id="SSF47384">
    <property type="entry name" value="Homodimeric domain of signal transducing histidine kinase"/>
    <property type="match status" value="1"/>
</dbReference>
<dbReference type="InterPro" id="IPR003661">
    <property type="entry name" value="HisK_dim/P_dom"/>
</dbReference>
<dbReference type="CDD" id="cd00082">
    <property type="entry name" value="HisKA"/>
    <property type="match status" value="1"/>
</dbReference>
<dbReference type="Pfam" id="PF02518">
    <property type="entry name" value="HATPase_c"/>
    <property type="match status" value="1"/>
</dbReference>
<evidence type="ECO:0000256" key="3">
    <source>
        <dbReference type="ARBA" id="ARBA00012438"/>
    </source>
</evidence>
<dbReference type="InterPro" id="IPR050736">
    <property type="entry name" value="Sensor_HK_Regulatory"/>
</dbReference>
<sequence>MFRKWSITTKVLLLTLSVGVVLSIILDYLQSRALEETLMAEAQRELKLYAVDDRRFFDQHVQQANIAARIIISQKHFLDYVEQKSWSESTLAPSYYHMGNRAAWLPRASVMRAMFKSRYALLIGPEGRVHEIYHNAPPDQHEGGELASTLTGPVSLLRRMSHNQAYMTMIDAAPYVIAAQSVKGAQGEVTLMLISPIDNQFLKEVSTQVPQDTVLALIDPDTGVVLFSSDEQMIEAGSKTEVLGSRFLLTGKSFFDYGASDLNIQFASFIATANAKRLAERVVSESQRQRVFTAFVLVLSFALLSLWLAQRINNLTQDVVKFSDTFLDIELPIDQRGDEIDVLDGYFRKFSHEIVDARDSLYKKMEESEQLAERLQKGKSELEHFNAMLKGEIAERLLRERELEQAREEAIAASGAKSEFLSYMSHELRTPLNAILGFSQVLELEELDESQAQMVSDIYKSGMHLLELINDVLDLSKIEAGRFDISFGEVNLGDLVSECMVMMNPLAANRELTLRVEPSQLSAVILNADKVRLKQVLLNLLSNAVKYNRRGGFIAITAEPVHDCFYRISVTDNGLGIPKERQDELFEAFNRIEAEGTHIEGTGIGLVISKRIAELMGGTLGFESESGQGSTFWVEIGRFEQPLLKKMG</sequence>
<dbReference type="Proteomes" id="UP000509658">
    <property type="component" value="Chromosome"/>
</dbReference>
<evidence type="ECO:0000256" key="11">
    <source>
        <dbReference type="SAM" id="Phobius"/>
    </source>
</evidence>
<keyword evidence="11" id="KW-0812">Transmembrane</keyword>
<proteinExistence type="predicted"/>
<comment type="catalytic activity">
    <reaction evidence="1">
        <text>ATP + protein L-histidine = ADP + protein N-phospho-L-histidine.</text>
        <dbReference type="EC" id="2.7.13.3"/>
    </reaction>
</comment>
<feature type="domain" description="Histidine kinase" evidence="12">
    <location>
        <begin position="423"/>
        <end position="640"/>
    </location>
</feature>
<keyword evidence="10 11" id="KW-0472">Membrane</keyword>
<dbReference type="Pfam" id="PF00512">
    <property type="entry name" value="HisKA"/>
    <property type="match status" value="1"/>
</dbReference>
<evidence type="ECO:0000313" key="13">
    <source>
        <dbReference type="EMBL" id="QKQ26743.1"/>
    </source>
</evidence>
<evidence type="ECO:0000256" key="7">
    <source>
        <dbReference type="ARBA" id="ARBA00022777"/>
    </source>
</evidence>
<dbReference type="EC" id="2.7.13.3" evidence="3"/>
<dbReference type="PANTHER" id="PTHR43711">
    <property type="entry name" value="TWO-COMPONENT HISTIDINE KINASE"/>
    <property type="match status" value="1"/>
</dbReference>
<dbReference type="InterPro" id="IPR003594">
    <property type="entry name" value="HATPase_dom"/>
</dbReference>
<dbReference type="CDD" id="cd16922">
    <property type="entry name" value="HATPase_EvgS-ArcB-TorS-like"/>
    <property type="match status" value="1"/>
</dbReference>
<gene>
    <name evidence="13" type="ORF">HUE57_10945</name>
</gene>
<keyword evidence="5" id="KW-0808">Transferase</keyword>
<evidence type="ECO:0000256" key="2">
    <source>
        <dbReference type="ARBA" id="ARBA00004370"/>
    </source>
</evidence>
<dbReference type="EMBL" id="CP054491">
    <property type="protein sequence ID" value="QKQ26743.1"/>
    <property type="molecule type" value="Genomic_DNA"/>
</dbReference>
<dbReference type="FunFam" id="1.10.287.130:FF:000038">
    <property type="entry name" value="Sensory transduction histidine kinase"/>
    <property type="match status" value="1"/>
</dbReference>
<dbReference type="GO" id="GO:0000155">
    <property type="term" value="F:phosphorelay sensor kinase activity"/>
    <property type="evidence" value="ECO:0007669"/>
    <property type="project" value="InterPro"/>
</dbReference>
<evidence type="ECO:0000313" key="14">
    <source>
        <dbReference type="Proteomes" id="UP000509658"/>
    </source>
</evidence>
<keyword evidence="4" id="KW-0597">Phosphoprotein</keyword>
<dbReference type="SUPFAM" id="SSF55874">
    <property type="entry name" value="ATPase domain of HSP90 chaperone/DNA topoisomerase II/histidine kinase"/>
    <property type="match status" value="1"/>
</dbReference>
<keyword evidence="6" id="KW-0547">Nucleotide-binding</keyword>
<dbReference type="AlphaFoldDB" id="A0A6N0HWH5"/>
<dbReference type="Gene3D" id="1.10.287.130">
    <property type="match status" value="1"/>
</dbReference>
<evidence type="ECO:0000256" key="5">
    <source>
        <dbReference type="ARBA" id="ARBA00022679"/>
    </source>
</evidence>
<dbReference type="RefSeq" id="WP_174673173.1">
    <property type="nucleotide sequence ID" value="NZ_CP054491.1"/>
</dbReference>
<keyword evidence="8" id="KW-0067">ATP-binding</keyword>
<keyword evidence="9" id="KW-0902">Two-component regulatory system</keyword>
<evidence type="ECO:0000256" key="6">
    <source>
        <dbReference type="ARBA" id="ARBA00022741"/>
    </source>
</evidence>
<keyword evidence="7" id="KW-0418">Kinase</keyword>
<dbReference type="KEGG" id="rev:HUE57_10945"/>
<dbReference type="InterPro" id="IPR005467">
    <property type="entry name" value="His_kinase_dom"/>
</dbReference>
<dbReference type="InterPro" id="IPR036890">
    <property type="entry name" value="HATPase_C_sf"/>
</dbReference>
<keyword evidence="11" id="KW-1133">Transmembrane helix</keyword>
<evidence type="ECO:0000259" key="12">
    <source>
        <dbReference type="PROSITE" id="PS50109"/>
    </source>
</evidence>
<evidence type="ECO:0000256" key="9">
    <source>
        <dbReference type="ARBA" id="ARBA00023012"/>
    </source>
</evidence>
<dbReference type="PRINTS" id="PR00344">
    <property type="entry name" value="BCTRLSENSOR"/>
</dbReference>
<keyword evidence="14" id="KW-1185">Reference proteome</keyword>
<reference evidence="13 14" key="1">
    <citation type="submission" date="2020-05" db="EMBL/GenBank/DDBJ databases">
        <title>Horizontal transmission and recombination maintain forever young bacterial symbiont genomes.</title>
        <authorList>
            <person name="Russell S.L."/>
            <person name="Pepper-Tunick E."/>
            <person name="Svedberg J."/>
            <person name="Byrne A."/>
            <person name="Ruelas Castillo J."/>
            <person name="Vollmers C."/>
            <person name="Beinart R.A."/>
            <person name="Corbett-Detig R."/>
        </authorList>
    </citation>
    <scope>NUCLEOTIDE SEQUENCE [LARGE SCALE GENOMIC DNA]</scope>
    <source>
        <strain evidence="13">Santa_Monica_outfall</strain>
    </source>
</reference>
<feature type="transmembrane region" description="Helical" evidence="11">
    <location>
        <begin position="12"/>
        <end position="29"/>
    </location>
</feature>
<accession>A0A6N0HWH5</accession>
<evidence type="ECO:0000256" key="4">
    <source>
        <dbReference type="ARBA" id="ARBA00022553"/>
    </source>
</evidence>
<dbReference type="SMART" id="SM00388">
    <property type="entry name" value="HisKA"/>
    <property type="match status" value="1"/>
</dbReference>
<dbReference type="GO" id="GO:0005524">
    <property type="term" value="F:ATP binding"/>
    <property type="evidence" value="ECO:0007669"/>
    <property type="project" value="UniProtKB-KW"/>
</dbReference>
<dbReference type="InterPro" id="IPR036097">
    <property type="entry name" value="HisK_dim/P_sf"/>
</dbReference>